<reference evidence="1 2" key="1">
    <citation type="submission" date="2019-05" db="EMBL/GenBank/DDBJ databases">
        <title>The compact genome of Giardia muris reveals important steps in the evolution of intestinal protozoan parasites.</title>
        <authorList>
            <person name="Xu F."/>
            <person name="Jimenez-Gonzalez A."/>
            <person name="Einarsson E."/>
            <person name="Astvaldsson A."/>
            <person name="Peirasmaki D."/>
            <person name="Eckmann L."/>
            <person name="Andersson J.O."/>
            <person name="Svard S.G."/>
            <person name="Jerlstrom-Hultqvist J."/>
        </authorList>
    </citation>
    <scope>NUCLEOTIDE SEQUENCE [LARGE SCALE GENOMIC DNA]</scope>
    <source>
        <strain evidence="1 2">Roberts-Thomson</strain>
    </source>
</reference>
<accession>A0A4Z1SNQ1</accession>
<dbReference type="EMBL" id="VDLU01000005">
    <property type="protein sequence ID" value="TNJ26515.1"/>
    <property type="molecule type" value="Genomic_DNA"/>
</dbReference>
<sequence length="258" mass="28489">MGSRVLGPHAAPLKPVVIESIVSLIDEQTAPRPLEAREYTMAILLLGVDGPGKQEVFELLDAYFQCGGPDRQGVLTCTSIVDGKALQLQISAISEKAINRLKKEHPTASACVFLCDLCSEASVEYLKTHLDEVTEFLRDETNKLESLYKASIVESSQENAHALTPNELRQTLTAPDFIPHILVLCYIKNANSEVRKDVRELVFSRGLRWVEVSEYGEAAIRAILCHARGVANDYDFISDKAWDRVQAQSERGGACAVM</sequence>
<name>A0A4Z1SNQ1_GIAMU</name>
<gene>
    <name evidence="1" type="ORF">GMRT_10494</name>
</gene>
<dbReference type="VEuPathDB" id="GiardiaDB:GMRT_10494"/>
<dbReference type="AlphaFoldDB" id="A0A4Z1SNQ1"/>
<organism evidence="1 2">
    <name type="scientific">Giardia muris</name>
    <dbReference type="NCBI Taxonomy" id="5742"/>
    <lineage>
        <taxon>Eukaryota</taxon>
        <taxon>Metamonada</taxon>
        <taxon>Diplomonadida</taxon>
        <taxon>Hexamitidae</taxon>
        <taxon>Giardiinae</taxon>
        <taxon>Giardia</taxon>
    </lineage>
</organism>
<dbReference type="OrthoDB" id="10251518at2759"/>
<keyword evidence="2" id="KW-1185">Reference proteome</keyword>
<comment type="caution">
    <text evidence="1">The sequence shown here is derived from an EMBL/GenBank/DDBJ whole genome shotgun (WGS) entry which is preliminary data.</text>
</comment>
<proteinExistence type="predicted"/>
<protein>
    <submittedName>
        <fullName evidence="1">Uncharacterized protein</fullName>
    </submittedName>
</protein>
<dbReference type="Proteomes" id="UP000315496">
    <property type="component" value="Chromosome 5"/>
</dbReference>
<evidence type="ECO:0000313" key="1">
    <source>
        <dbReference type="EMBL" id="TNJ26515.1"/>
    </source>
</evidence>
<evidence type="ECO:0000313" key="2">
    <source>
        <dbReference type="Proteomes" id="UP000315496"/>
    </source>
</evidence>